<gene>
    <name evidence="8" type="ORF">L0U88_17395</name>
</gene>
<feature type="domain" description="Cytochrome c" evidence="7">
    <location>
        <begin position="150"/>
        <end position="242"/>
    </location>
</feature>
<feature type="region of interest" description="Disordered" evidence="5">
    <location>
        <begin position="270"/>
        <end position="292"/>
    </location>
</feature>
<sequence>MLGNFHPVIVHLPIGFLLLAILFQWIGRRASYAHLRLSVPVILVLGMISALLACVTGLAISGSADYPEELLGWHQWMGIGTTLLSLGMFWAVQRKEAKMTNLFSVLLLAGVTVTGHLGGTLTHGEDFLSFGKAEAKPTLAPIADIQSAHAYNDLVQPIFEARCVSCHGSGKQKGKLRLDQPDYILKGGEDGAVVKAGDAENSELIKRLLLPGDAKKHMPPIQEAQLTDTEISFLHWWIQSGLGFKQLVKDLRQTEADKAVLLALQQQSQQTEDDAATAGKGNSSGSGKLSATSKTAASGAGVKPVFTLAASIPAEAVKPADPALVDRLKANGVVVLPVNASSNYLSLNFVTVDKQVPDSLLNLLAGIREQLIWLKLDEVEVTKAGYAAIGKLDKLTRLQISRGNLSDETISALSGLKNLQWLNIAGSSVSLEGFRQLGSLTNLKQLFLYKGGLTDSEWSALQQLFPKVQIDTGNYRLPLLPGDTSLVK</sequence>
<protein>
    <recommendedName>
        <fullName evidence="7">Cytochrome c domain-containing protein</fullName>
    </recommendedName>
</protein>
<dbReference type="Pfam" id="PF09990">
    <property type="entry name" value="DUF2231"/>
    <property type="match status" value="1"/>
</dbReference>
<keyword evidence="6" id="KW-0472">Membrane</keyword>
<evidence type="ECO:0000256" key="5">
    <source>
        <dbReference type="SAM" id="MobiDB-lite"/>
    </source>
</evidence>
<evidence type="ECO:0000313" key="9">
    <source>
        <dbReference type="Proteomes" id="UP001200145"/>
    </source>
</evidence>
<dbReference type="InterPro" id="IPR036909">
    <property type="entry name" value="Cyt_c-like_dom_sf"/>
</dbReference>
<feature type="transmembrane region" description="Helical" evidence="6">
    <location>
        <begin position="73"/>
        <end position="92"/>
    </location>
</feature>
<feature type="transmembrane region" description="Helical" evidence="6">
    <location>
        <begin position="6"/>
        <end position="27"/>
    </location>
</feature>
<evidence type="ECO:0000256" key="1">
    <source>
        <dbReference type="ARBA" id="ARBA00022617"/>
    </source>
</evidence>
<dbReference type="InterPro" id="IPR011429">
    <property type="entry name" value="Cyt_c_Planctomycete-type"/>
</dbReference>
<dbReference type="Pfam" id="PF07635">
    <property type="entry name" value="PSCyt1"/>
    <property type="match status" value="1"/>
</dbReference>
<evidence type="ECO:0000256" key="3">
    <source>
        <dbReference type="ARBA" id="ARBA00023004"/>
    </source>
</evidence>
<proteinExistence type="predicted"/>
<dbReference type="InterPro" id="IPR032675">
    <property type="entry name" value="LRR_dom_sf"/>
</dbReference>
<evidence type="ECO:0000256" key="6">
    <source>
        <dbReference type="SAM" id="Phobius"/>
    </source>
</evidence>
<dbReference type="PANTHER" id="PTHR35889">
    <property type="entry name" value="CYCLOINULO-OLIGOSACCHARIDE FRUCTANOTRANSFERASE-RELATED"/>
    <property type="match status" value="1"/>
</dbReference>
<keyword evidence="9" id="KW-1185">Reference proteome</keyword>
<dbReference type="SUPFAM" id="SSF46626">
    <property type="entry name" value="Cytochrome c"/>
    <property type="match status" value="1"/>
</dbReference>
<keyword evidence="6" id="KW-1133">Transmembrane helix</keyword>
<dbReference type="EMBL" id="JAKEVY010000004">
    <property type="protein sequence ID" value="MCF1716420.1"/>
    <property type="molecule type" value="Genomic_DNA"/>
</dbReference>
<name>A0ABS9BLE4_9BACT</name>
<dbReference type="RefSeq" id="WP_234867603.1">
    <property type="nucleotide sequence ID" value="NZ_JAKEVY010000004.1"/>
</dbReference>
<evidence type="ECO:0000256" key="2">
    <source>
        <dbReference type="ARBA" id="ARBA00022723"/>
    </source>
</evidence>
<dbReference type="SUPFAM" id="SSF52047">
    <property type="entry name" value="RNI-like"/>
    <property type="match status" value="1"/>
</dbReference>
<organism evidence="8 9">
    <name type="scientific">Flavihumibacter fluminis</name>
    <dbReference type="NCBI Taxonomy" id="2909236"/>
    <lineage>
        <taxon>Bacteria</taxon>
        <taxon>Pseudomonadati</taxon>
        <taxon>Bacteroidota</taxon>
        <taxon>Chitinophagia</taxon>
        <taxon>Chitinophagales</taxon>
        <taxon>Chitinophagaceae</taxon>
        <taxon>Flavihumibacter</taxon>
    </lineage>
</organism>
<dbReference type="Proteomes" id="UP001200145">
    <property type="component" value="Unassembled WGS sequence"/>
</dbReference>
<dbReference type="PANTHER" id="PTHR35889:SF3">
    <property type="entry name" value="F-BOX DOMAIN-CONTAINING PROTEIN"/>
    <property type="match status" value="1"/>
</dbReference>
<evidence type="ECO:0000256" key="4">
    <source>
        <dbReference type="PROSITE-ProRule" id="PRU00433"/>
    </source>
</evidence>
<evidence type="ECO:0000313" key="8">
    <source>
        <dbReference type="EMBL" id="MCF1716420.1"/>
    </source>
</evidence>
<dbReference type="InterPro" id="IPR019251">
    <property type="entry name" value="DUF2231_TM"/>
</dbReference>
<accession>A0ABS9BLE4</accession>
<dbReference type="InterPro" id="IPR009056">
    <property type="entry name" value="Cyt_c-like_dom"/>
</dbReference>
<reference evidence="8 9" key="1">
    <citation type="submission" date="2022-01" db="EMBL/GenBank/DDBJ databases">
        <title>Flavihumibacter sp. nov., isolated from sediment of a river.</title>
        <authorList>
            <person name="Liu H."/>
        </authorList>
    </citation>
    <scope>NUCLEOTIDE SEQUENCE [LARGE SCALE GENOMIC DNA]</scope>
    <source>
        <strain evidence="8 9">RY-1</strain>
    </source>
</reference>
<feature type="transmembrane region" description="Helical" evidence="6">
    <location>
        <begin position="99"/>
        <end position="119"/>
    </location>
</feature>
<dbReference type="PROSITE" id="PS51007">
    <property type="entry name" value="CYTC"/>
    <property type="match status" value="1"/>
</dbReference>
<comment type="caution">
    <text evidence="8">The sequence shown here is derived from an EMBL/GenBank/DDBJ whole genome shotgun (WGS) entry which is preliminary data.</text>
</comment>
<keyword evidence="1 4" id="KW-0349">Heme</keyword>
<keyword evidence="3 4" id="KW-0408">Iron</keyword>
<feature type="transmembrane region" description="Helical" evidence="6">
    <location>
        <begin position="39"/>
        <end position="61"/>
    </location>
</feature>
<keyword evidence="6" id="KW-0812">Transmembrane</keyword>
<dbReference type="Gene3D" id="1.10.760.10">
    <property type="entry name" value="Cytochrome c-like domain"/>
    <property type="match status" value="1"/>
</dbReference>
<dbReference type="Gene3D" id="3.80.10.10">
    <property type="entry name" value="Ribonuclease Inhibitor"/>
    <property type="match status" value="1"/>
</dbReference>
<evidence type="ECO:0000259" key="7">
    <source>
        <dbReference type="PROSITE" id="PS51007"/>
    </source>
</evidence>
<keyword evidence="2 4" id="KW-0479">Metal-binding</keyword>